<name>A0A2C9L9K1_BIOGL</name>
<feature type="compositionally biased region" description="Gly residues" evidence="1">
    <location>
        <begin position="116"/>
        <end position="148"/>
    </location>
</feature>
<evidence type="ECO:0000313" key="2">
    <source>
        <dbReference type="EnsemblMetazoa" id="BGLB028670-PA"/>
    </source>
</evidence>
<accession>A0A2C9L9K1</accession>
<dbReference type="VEuPathDB" id="VectorBase:BGLB028670"/>
<evidence type="ECO:0008006" key="4">
    <source>
        <dbReference type="Google" id="ProtNLM"/>
    </source>
</evidence>
<feature type="region of interest" description="Disordered" evidence="1">
    <location>
        <begin position="45"/>
        <end position="85"/>
    </location>
</feature>
<reference evidence="2" key="1">
    <citation type="submission" date="2020-05" db="UniProtKB">
        <authorList>
            <consortium name="EnsemblMetazoa"/>
        </authorList>
    </citation>
    <scope>IDENTIFICATION</scope>
    <source>
        <strain evidence="2">BB02</strain>
    </source>
</reference>
<protein>
    <recommendedName>
        <fullName evidence="4">Chitin-binding type-2 domain-containing protein</fullName>
    </recommendedName>
</protein>
<gene>
    <name evidence="2" type="primary">106076024</name>
</gene>
<proteinExistence type="predicted"/>
<dbReference type="EnsemblMetazoa" id="BGLB028670-RA">
    <property type="protein sequence ID" value="BGLB028670-PA"/>
    <property type="gene ID" value="BGLB028670"/>
</dbReference>
<dbReference type="VEuPathDB" id="VectorBase:BGLAX_042496"/>
<feature type="region of interest" description="Disordered" evidence="1">
    <location>
        <begin position="116"/>
        <end position="156"/>
    </location>
</feature>
<dbReference type="Proteomes" id="UP000076420">
    <property type="component" value="Unassembled WGS sequence"/>
</dbReference>
<organism evidence="2 3">
    <name type="scientific">Biomphalaria glabrata</name>
    <name type="common">Bloodfluke planorb</name>
    <name type="synonym">Freshwater snail</name>
    <dbReference type="NCBI Taxonomy" id="6526"/>
    <lineage>
        <taxon>Eukaryota</taxon>
        <taxon>Metazoa</taxon>
        <taxon>Spiralia</taxon>
        <taxon>Lophotrochozoa</taxon>
        <taxon>Mollusca</taxon>
        <taxon>Gastropoda</taxon>
        <taxon>Heterobranchia</taxon>
        <taxon>Euthyneura</taxon>
        <taxon>Panpulmonata</taxon>
        <taxon>Hygrophila</taxon>
        <taxon>Lymnaeoidea</taxon>
        <taxon>Planorbidae</taxon>
        <taxon>Biomphalaria</taxon>
    </lineage>
</organism>
<evidence type="ECO:0000256" key="1">
    <source>
        <dbReference type="SAM" id="MobiDB-lite"/>
    </source>
</evidence>
<dbReference type="AlphaFoldDB" id="A0A2C9L9K1"/>
<sequence>MFCGEGLYFNHKEGMCFDKGNMDVEELCGDKKIVGHKDITWAMTDGSCRPDPLEGFGAPEGSPEASSEESSSEMMSRRKRDSDGGCGGGGCGGGGSRGGGSGGGCGGGSRGGCGGGSGGGGGGGSQSRGGSGSSRGGSSGGGSRGGGDPRCTNSRLAGQSEEPFFIPHDDYCNAFFTCSPTQVLAPCIFCPETLYFDEVKEAN</sequence>
<dbReference type="KEGG" id="bgt:106076024"/>
<evidence type="ECO:0000313" key="3">
    <source>
        <dbReference type="Proteomes" id="UP000076420"/>
    </source>
</evidence>